<dbReference type="InterPro" id="IPR014440">
    <property type="entry name" value="HCCAis_GSTk"/>
</dbReference>
<dbReference type="PANTHER" id="PTHR42943">
    <property type="entry name" value="GLUTATHIONE S-TRANSFERASE KAPPA"/>
    <property type="match status" value="1"/>
</dbReference>
<reference evidence="4" key="1">
    <citation type="submission" date="2019-02" db="EMBL/GenBank/DDBJ databases">
        <authorList>
            <person name="Pothier F.J."/>
        </authorList>
    </citation>
    <scope>NUCLEOTIDE SEQUENCE</scope>
    <source>
        <strain evidence="4">CI-1B</strain>
    </source>
</reference>
<evidence type="ECO:0000259" key="3">
    <source>
        <dbReference type="Pfam" id="PF01323"/>
    </source>
</evidence>
<gene>
    <name evidence="4" type="primary">nahD_2</name>
    <name evidence="4" type="ORF">CI1B_64760</name>
</gene>
<dbReference type="GO" id="GO:0018845">
    <property type="term" value="F:2-hydroxychromene-2-carboxylate isomerase activity"/>
    <property type="evidence" value="ECO:0007669"/>
    <property type="project" value="UniProtKB-UniRule"/>
</dbReference>
<dbReference type="InterPro" id="IPR001853">
    <property type="entry name" value="DSBA-like_thioredoxin_dom"/>
</dbReference>
<comment type="similarity">
    <text evidence="1">Belongs to the GST superfamily. NadH family.</text>
</comment>
<comment type="catalytic activity">
    <reaction evidence="1">
        <text>2-hydroxychromene-2-carboxylate = (3E)-4-(2-hydroxyphenyl)-2-oxobut-3-enoate</text>
        <dbReference type="Rhea" id="RHEA:27401"/>
        <dbReference type="ChEBI" id="CHEBI:59350"/>
        <dbReference type="ChEBI" id="CHEBI:59353"/>
        <dbReference type="EC" id="5.99.1.4"/>
    </reaction>
</comment>
<dbReference type="PIRSF" id="PIRSF006386">
    <property type="entry name" value="HCCAis_GSTk"/>
    <property type="match status" value="1"/>
</dbReference>
<dbReference type="Gene3D" id="3.40.30.10">
    <property type="entry name" value="Glutaredoxin"/>
    <property type="match status" value="1"/>
</dbReference>
<sequence length="220" mass="25333">MEKPIVRIYTDYKSPYAFVANKRLFELEDHGVALEWLPYTLRIPEFMGTVEERTPHFWRKVRYLYMDARRFANAQGLTMKGPRRIYDAFYSSAGMLFAQRHGLFRPYHDTVFRRFWNHELEIDELSEISGVISSIGGSADDFEAYVHGPARAEHDRIIDEAEALGVFGVPSMVFNGELFWGGDRIDMLIERIKHPETIAAALGSRHRKEAPTHAPARPGS</sequence>
<dbReference type="AlphaFoldDB" id="A0A508TQ48"/>
<dbReference type="RefSeq" id="WP_139863150.1">
    <property type="nucleotide sequence ID" value="NZ_CAADFC020000028.1"/>
</dbReference>
<evidence type="ECO:0000256" key="2">
    <source>
        <dbReference type="PIRSR" id="PIRSR006386-1"/>
    </source>
</evidence>
<name>A0A508TQ48_9BRAD</name>
<dbReference type="SUPFAM" id="SSF52833">
    <property type="entry name" value="Thioredoxin-like"/>
    <property type="match status" value="1"/>
</dbReference>
<dbReference type="OrthoDB" id="5244108at2"/>
<feature type="active site" description="Nucleophile" evidence="2">
    <location>
        <position position="14"/>
    </location>
</feature>
<protein>
    <recommendedName>
        <fullName evidence="1">2-hydroxychromene-2-carboxylate isomerase</fullName>
        <ecNumber evidence="1">5.99.1.4</ecNumber>
    </recommendedName>
</protein>
<dbReference type="EC" id="5.99.1.4" evidence="1"/>
<dbReference type="PANTHER" id="PTHR42943:SF2">
    <property type="entry name" value="GLUTATHIONE S-TRANSFERASE KAPPA 1"/>
    <property type="match status" value="1"/>
</dbReference>
<feature type="domain" description="DSBA-like thioredoxin" evidence="3">
    <location>
        <begin position="6"/>
        <end position="192"/>
    </location>
</feature>
<comment type="caution">
    <text evidence="4">The sequence shown here is derived from an EMBL/GenBank/DDBJ whole genome shotgun (WGS) entry which is preliminary data.</text>
</comment>
<evidence type="ECO:0000313" key="4">
    <source>
        <dbReference type="EMBL" id="VIO76471.1"/>
    </source>
</evidence>
<dbReference type="EMBL" id="CAADFC020000028">
    <property type="protein sequence ID" value="VIO76471.1"/>
    <property type="molecule type" value="Genomic_DNA"/>
</dbReference>
<evidence type="ECO:0000256" key="1">
    <source>
        <dbReference type="PIRNR" id="PIRNR006386"/>
    </source>
</evidence>
<proteinExistence type="inferred from homology"/>
<dbReference type="InterPro" id="IPR036249">
    <property type="entry name" value="Thioredoxin-like_sf"/>
</dbReference>
<accession>A0A508TQ48</accession>
<keyword evidence="1 4" id="KW-0413">Isomerase</keyword>
<evidence type="ECO:0000313" key="5">
    <source>
        <dbReference type="Proteomes" id="UP000328092"/>
    </source>
</evidence>
<dbReference type="InterPro" id="IPR051924">
    <property type="entry name" value="GST_Kappa/NadH"/>
</dbReference>
<dbReference type="Proteomes" id="UP000328092">
    <property type="component" value="Unassembled WGS sequence"/>
</dbReference>
<keyword evidence="5" id="KW-1185">Reference proteome</keyword>
<dbReference type="Pfam" id="PF01323">
    <property type="entry name" value="DSBA"/>
    <property type="match status" value="1"/>
</dbReference>
<organism evidence="4 5">
    <name type="scientific">Bradyrhizobium ivorense</name>
    <dbReference type="NCBI Taxonomy" id="2511166"/>
    <lineage>
        <taxon>Bacteria</taxon>
        <taxon>Pseudomonadati</taxon>
        <taxon>Pseudomonadota</taxon>
        <taxon>Alphaproteobacteria</taxon>
        <taxon>Hyphomicrobiales</taxon>
        <taxon>Nitrobacteraceae</taxon>
        <taxon>Bradyrhizobium</taxon>
    </lineage>
</organism>
<dbReference type="GO" id="GO:0016491">
    <property type="term" value="F:oxidoreductase activity"/>
    <property type="evidence" value="ECO:0007669"/>
    <property type="project" value="InterPro"/>
</dbReference>